<feature type="chain" id="PRO_5032590420" evidence="1">
    <location>
        <begin position="21"/>
        <end position="186"/>
    </location>
</feature>
<accession>A0A835W7X6</accession>
<reference evidence="2" key="1">
    <citation type="journal article" date="2020" name="bioRxiv">
        <title>Comparative genomics of Chlamydomonas.</title>
        <authorList>
            <person name="Craig R.J."/>
            <person name="Hasan A.R."/>
            <person name="Ness R.W."/>
            <person name="Keightley P.D."/>
        </authorList>
    </citation>
    <scope>NUCLEOTIDE SEQUENCE</scope>
    <source>
        <strain evidence="2">CCAP 11/173</strain>
    </source>
</reference>
<evidence type="ECO:0000256" key="1">
    <source>
        <dbReference type="SAM" id="SignalP"/>
    </source>
</evidence>
<keyword evidence="3" id="KW-1185">Reference proteome</keyword>
<gene>
    <name evidence="2" type="ORF">HYH02_010748</name>
</gene>
<dbReference type="AlphaFoldDB" id="A0A835W7X6"/>
<comment type="caution">
    <text evidence="2">The sequence shown here is derived from an EMBL/GenBank/DDBJ whole genome shotgun (WGS) entry which is preliminary data.</text>
</comment>
<dbReference type="EMBL" id="JAEHOD010000042">
    <property type="protein sequence ID" value="KAG2438956.1"/>
    <property type="molecule type" value="Genomic_DNA"/>
</dbReference>
<dbReference type="OrthoDB" id="524667at2759"/>
<evidence type="ECO:0000313" key="2">
    <source>
        <dbReference type="EMBL" id="KAG2438956.1"/>
    </source>
</evidence>
<dbReference type="Proteomes" id="UP000613740">
    <property type="component" value="Unassembled WGS sequence"/>
</dbReference>
<proteinExistence type="predicted"/>
<name>A0A835W7X6_9CHLO</name>
<organism evidence="2 3">
    <name type="scientific">Chlamydomonas schloesseri</name>
    <dbReference type="NCBI Taxonomy" id="2026947"/>
    <lineage>
        <taxon>Eukaryota</taxon>
        <taxon>Viridiplantae</taxon>
        <taxon>Chlorophyta</taxon>
        <taxon>core chlorophytes</taxon>
        <taxon>Chlorophyceae</taxon>
        <taxon>CS clade</taxon>
        <taxon>Chlamydomonadales</taxon>
        <taxon>Chlamydomonadaceae</taxon>
        <taxon>Chlamydomonas</taxon>
    </lineage>
</organism>
<sequence>MTLIAGLTLAVVAMAGAAHASMFPDRYAYMPCSLLKELEENCQVKSRLGRNNTAGSYNGLLMYFGETDCRVSIEQCYPKSHCYSFRDLTYMLPSDFTIAGSTGFFKKFNIISGGRNATLTPEGVSFVATSDKVLVEYTTVTCGEFYRYHGRVPVQLCNQPIEAITPIDTRGPNALPCPQEVADGTT</sequence>
<protein>
    <submittedName>
        <fullName evidence="2">Uncharacterized protein</fullName>
    </submittedName>
</protein>
<feature type="signal peptide" evidence="1">
    <location>
        <begin position="1"/>
        <end position="20"/>
    </location>
</feature>
<evidence type="ECO:0000313" key="3">
    <source>
        <dbReference type="Proteomes" id="UP000613740"/>
    </source>
</evidence>
<keyword evidence="1" id="KW-0732">Signal</keyword>